<keyword evidence="2" id="KW-0963">Cytoplasm</keyword>
<dbReference type="Gene3D" id="1.20.120.1240">
    <property type="entry name" value="Dynamin, middle domain"/>
    <property type="match status" value="3"/>
</dbReference>
<dbReference type="InterPro" id="IPR045063">
    <property type="entry name" value="Dynamin_N"/>
</dbReference>
<dbReference type="GO" id="GO:0008017">
    <property type="term" value="F:microtubule binding"/>
    <property type="evidence" value="ECO:0007669"/>
    <property type="project" value="TreeGrafter"/>
</dbReference>
<organism evidence="8 9">
    <name type="scientific">Albula glossodonta</name>
    <name type="common">roundjaw bonefish</name>
    <dbReference type="NCBI Taxonomy" id="121402"/>
    <lineage>
        <taxon>Eukaryota</taxon>
        <taxon>Metazoa</taxon>
        <taxon>Chordata</taxon>
        <taxon>Craniata</taxon>
        <taxon>Vertebrata</taxon>
        <taxon>Euteleostomi</taxon>
        <taxon>Actinopterygii</taxon>
        <taxon>Neopterygii</taxon>
        <taxon>Teleostei</taxon>
        <taxon>Albuliformes</taxon>
        <taxon>Albulidae</taxon>
        <taxon>Albula</taxon>
    </lineage>
</organism>
<dbReference type="FunFam" id="1.20.120.1240:FF:000007">
    <property type="entry name" value="Interferon-induced GTP-binding protein Mx1"/>
    <property type="match status" value="3"/>
</dbReference>
<reference evidence="8" key="1">
    <citation type="thesis" date="2021" institute="BYU ScholarsArchive" country="Provo, UT, USA">
        <title>Applications of and Algorithms for Genome Assembly and Genomic Analyses with an Emphasis on Marine Teleosts.</title>
        <authorList>
            <person name="Pickett B.D."/>
        </authorList>
    </citation>
    <scope>NUCLEOTIDE SEQUENCE</scope>
    <source>
        <strain evidence="8">HI-2016</strain>
    </source>
</reference>
<evidence type="ECO:0000313" key="9">
    <source>
        <dbReference type="Proteomes" id="UP000824540"/>
    </source>
</evidence>
<dbReference type="InterPro" id="IPR022812">
    <property type="entry name" value="Dynamin"/>
</dbReference>
<dbReference type="Gene3D" id="3.40.50.300">
    <property type="entry name" value="P-loop containing nucleotide triphosphate hydrolases"/>
    <property type="match status" value="4"/>
</dbReference>
<sequence>MSNTLNQHYEEKVRPCIDLIDSLRSLGVEKDLALPAIAINNIQIFLGESHLISLMTEVNWLNWLSGIVTRCPLELKMKRLKEEEPWYGKISYSDREEDIKDPADVEKMIRGAQDEMAGVGVGISDDLISLEISSPDVPDLTLIDLPGITRVAVKGQPENIGEQQETINLVVVPCNVDIATTEALKMAQEVDPDGERTLGILTKPDLVDKGTEESVVDIVHNEVIHLTKGYMIVKCRGQKDITDRVTLTEAIDKEKAFFQDHAHFSTLLDEGFATVPKLAEKLTLELVHHIERVTAFTQDIISLTIGEELKDGTKLNLFSDLRTEFGKWKVQLDQSGDIFQERIDEEVDDFETNYRGRELPGFINYKTFEVMVKDQLKQLEEPAVKKLKGVTDIVRRAFVQVAQNHLKGYPNLLKTAKTKLEAIKQEKESTAESMLRTQFKMELIIYTQDSTYSYNLEEEKQSKATERAVMNTSSLVYSTDYHATLQEMTSHLKAYYRIASQRLADQIPLVIRYLILQEMLREMLQMLQDKENVELLLKEDFDIGTKRAALQSRLKRLTQAHNYLLEVISEHIFKKHLRKVRPCIDLIDSLRSLGVEKDLALPAIAVIGDQSSGKSSVLEALSGVALPRGSGIVTRCPLELKMKRTKEDDVWHGKISFSGKEEDITDPADVDKWIREAQDEMAGVGVGISDELITLQISSPDVPDLTLIDLPGIARVAVKGQPENIGDQASVLTTSSGLIKRLIKKFVTKDETINLVVVPCNVDIATTEALQMAQIADPDGERTLGILTKPDLVDKGTEETVVDIIHNEVIHLTKGYMIVKCRGQKDITDRVTLTEAIDKEKAFFQDHPHFSTLLDEGFATIPKLAEKLTLELVHHIEKSLPRLEEQIEAKLGETQAELEKYGSGPPEEPAERMVFLIDKVTAFTHDIINLTIGEELRNGYKLNLFSKLRTEFGKWKAHLDRSGDTFNRKIEKEVAEYEVKYRGRELPGFINYKTFEVLVKDQLKLLEEPAVKKLREVTDIVRKAFIQLAQNNLMGFPNLLKTAKTKMEAIKQEKESTAESMLRTQFKMELIVYTQDSTYSYNLEEIRRMELEEQEDDRFSNRSIVYSTDNHATLQEMMVHLKSYYKIASQRLADQIPLVIRYLILQESAAQLQREMLQMLQDKENVELLLKEDFDIGTKRAALQSRLKRLTQARSYLIKCSLRKSSTDKVEYLHKCIIAGHAGSSYLDQHYEEKVRPCIDLIDSLRSLGVEKDLELPAIAVIGDQSSGKSSVLEALSGVALPRGSAQEAIAGKGQAISHDMITLEIESPEVPDLTLIDLPGIARVAVGNQPSDIGDQIKRMIGNFIKRQATISLVVVPANIDIATTEALKMAKEVDQSGQRTLGVLTKPDLVDRGAEGTVVNTVNNLVINLKKGYMVVKCRGQQDINDNMTLDKAIQKERAFFEDHPHFRCKSLPQLEKQINQKLEINAKKLRDLGNGVPADQTQRTNFLIEKINKFNNVLLEVVRAEEVVEEGDARVFTKIRTEFSNWKIQLDKKANKLEEHLRDEVDEYSRTRRGKELPGFVNYKTFEGIVKQHIQDMEEPSVLVLRKVTEIVRNSMNKIAGSHFEMFSHLLRVTKTHMEDLREQENGKAQRKLRSQFSMEQTVYSQDCLYSYHLSAVKQRGSYFMNADLKEMAQHVSAYFKIASDRLANQVPLIIQYHMLDQYVSQLQTAMTGIVGQGESLSLLLREDSGKSYERENLKNSVGRLREARQLLAKSVLIA</sequence>
<feature type="domain" description="GED" evidence="6">
    <location>
        <begin position="485"/>
        <end position="572"/>
    </location>
</feature>
<feature type="domain" description="Dynamin-type G" evidence="7">
    <location>
        <begin position="598"/>
        <end position="881"/>
    </location>
</feature>
<proteinExistence type="inferred from homology"/>
<feature type="domain" description="GED" evidence="6">
    <location>
        <begin position="1672"/>
        <end position="1762"/>
    </location>
</feature>
<dbReference type="SMART" id="SM00053">
    <property type="entry name" value="DYNc"/>
    <property type="match status" value="3"/>
</dbReference>
<dbReference type="Pfam" id="PF02212">
    <property type="entry name" value="GED"/>
    <property type="match status" value="3"/>
</dbReference>
<dbReference type="PANTHER" id="PTHR11566:SF225">
    <property type="entry name" value="INTERFERON-INDUCED GTP-BINDING PROTEIN MX-RELATED"/>
    <property type="match status" value="1"/>
</dbReference>
<dbReference type="InterPro" id="IPR001401">
    <property type="entry name" value="Dynamin_GTPase"/>
</dbReference>
<accession>A0A8T2P8E9</accession>
<keyword evidence="4 5" id="KW-0342">GTP-binding</keyword>
<dbReference type="InterPro" id="IPR003130">
    <property type="entry name" value="GED"/>
</dbReference>
<dbReference type="PROSITE" id="PS51388">
    <property type="entry name" value="GED"/>
    <property type="match status" value="3"/>
</dbReference>
<keyword evidence="9" id="KW-1185">Reference proteome</keyword>
<dbReference type="GO" id="GO:0003924">
    <property type="term" value="F:GTPase activity"/>
    <property type="evidence" value="ECO:0007669"/>
    <property type="project" value="InterPro"/>
</dbReference>
<comment type="similarity">
    <text evidence="5">Belongs to the TRAFAC class dynamin-like GTPase superfamily. Dynamin/Fzo/YdjA family.</text>
</comment>
<gene>
    <name evidence="8" type="ORF">JZ751_029132</name>
</gene>
<dbReference type="EMBL" id="JAFBMS010000010">
    <property type="protein sequence ID" value="KAG9348815.1"/>
    <property type="molecule type" value="Genomic_DNA"/>
</dbReference>
<dbReference type="SUPFAM" id="SSF52540">
    <property type="entry name" value="P-loop containing nucleoside triphosphate hydrolases"/>
    <property type="match status" value="3"/>
</dbReference>
<feature type="domain" description="Dynamin-type G" evidence="7">
    <location>
        <begin position="1167"/>
        <end position="1480"/>
    </location>
</feature>
<dbReference type="GO" id="GO:0031623">
    <property type="term" value="P:receptor internalization"/>
    <property type="evidence" value="ECO:0007669"/>
    <property type="project" value="TreeGrafter"/>
</dbReference>
<protein>
    <recommendedName>
        <fullName evidence="10">Interferon-induced GTP-binding protein Mx</fullName>
    </recommendedName>
</protein>
<feature type="domain" description="GED" evidence="6">
    <location>
        <begin position="1114"/>
        <end position="1205"/>
    </location>
</feature>
<dbReference type="FunFam" id="3.40.50.300:FF:000621">
    <property type="entry name" value="Interferon-induced GTP-binding protein Mx1"/>
    <property type="match status" value="1"/>
</dbReference>
<dbReference type="GO" id="GO:0005525">
    <property type="term" value="F:GTP binding"/>
    <property type="evidence" value="ECO:0007669"/>
    <property type="project" value="UniProtKB-KW"/>
</dbReference>
<dbReference type="PROSITE" id="PS00410">
    <property type="entry name" value="G_DYNAMIN_1"/>
    <property type="match status" value="1"/>
</dbReference>
<keyword evidence="3 5" id="KW-0547">Nucleotide-binding</keyword>
<dbReference type="GO" id="GO:0005874">
    <property type="term" value="C:microtubule"/>
    <property type="evidence" value="ECO:0007669"/>
    <property type="project" value="TreeGrafter"/>
</dbReference>
<dbReference type="GO" id="GO:0005886">
    <property type="term" value="C:plasma membrane"/>
    <property type="evidence" value="ECO:0007669"/>
    <property type="project" value="TreeGrafter"/>
</dbReference>
<dbReference type="InterPro" id="IPR020850">
    <property type="entry name" value="GED_dom"/>
</dbReference>
<dbReference type="GO" id="GO:0005737">
    <property type="term" value="C:cytoplasm"/>
    <property type="evidence" value="ECO:0007669"/>
    <property type="project" value="UniProtKB-SubCell"/>
</dbReference>
<evidence type="ECO:0000259" key="6">
    <source>
        <dbReference type="PROSITE" id="PS51388"/>
    </source>
</evidence>
<dbReference type="InterPro" id="IPR030381">
    <property type="entry name" value="G_DYNAMIN_dom"/>
</dbReference>
<dbReference type="PROSITE" id="PS51718">
    <property type="entry name" value="G_DYNAMIN_2"/>
    <property type="match status" value="3"/>
</dbReference>
<dbReference type="InterPro" id="IPR019762">
    <property type="entry name" value="Dynamin_GTPase_CS"/>
</dbReference>
<dbReference type="GO" id="GO:0005634">
    <property type="term" value="C:nucleus"/>
    <property type="evidence" value="ECO:0007669"/>
    <property type="project" value="TreeGrafter"/>
</dbReference>
<evidence type="ECO:0000256" key="4">
    <source>
        <dbReference type="ARBA" id="ARBA00023134"/>
    </source>
</evidence>
<feature type="domain" description="Dynamin-type G" evidence="7">
    <location>
        <begin position="31"/>
        <end position="297"/>
    </location>
</feature>
<dbReference type="CDD" id="cd08771">
    <property type="entry name" value="DLP_1"/>
    <property type="match status" value="3"/>
</dbReference>
<evidence type="ECO:0000256" key="5">
    <source>
        <dbReference type="RuleBase" id="RU003932"/>
    </source>
</evidence>
<dbReference type="InterPro" id="IPR027417">
    <property type="entry name" value="P-loop_NTPase"/>
</dbReference>
<comment type="subcellular location">
    <subcellularLocation>
        <location evidence="1">Cytoplasm</location>
    </subcellularLocation>
</comment>
<name>A0A8T2P8E9_9TELE</name>
<dbReference type="Pfam" id="PF01031">
    <property type="entry name" value="Dynamin_M"/>
    <property type="match status" value="5"/>
</dbReference>
<evidence type="ECO:0000313" key="8">
    <source>
        <dbReference type="EMBL" id="KAG9348815.1"/>
    </source>
</evidence>
<dbReference type="PRINTS" id="PR00195">
    <property type="entry name" value="DYNAMIN"/>
</dbReference>
<dbReference type="PANTHER" id="PTHR11566">
    <property type="entry name" value="DYNAMIN"/>
    <property type="match status" value="1"/>
</dbReference>
<evidence type="ECO:0000256" key="1">
    <source>
        <dbReference type="ARBA" id="ARBA00004496"/>
    </source>
</evidence>
<dbReference type="Proteomes" id="UP000824540">
    <property type="component" value="Unassembled WGS sequence"/>
</dbReference>
<evidence type="ECO:0000256" key="3">
    <source>
        <dbReference type="ARBA" id="ARBA00022741"/>
    </source>
</evidence>
<evidence type="ECO:0000256" key="2">
    <source>
        <dbReference type="ARBA" id="ARBA00022490"/>
    </source>
</evidence>
<evidence type="ECO:0008006" key="10">
    <source>
        <dbReference type="Google" id="ProtNLM"/>
    </source>
</evidence>
<dbReference type="InterPro" id="IPR000375">
    <property type="entry name" value="Dynamin_stalk"/>
</dbReference>
<comment type="caution">
    <text evidence="8">The sequence shown here is derived from an EMBL/GenBank/DDBJ whole genome shotgun (WGS) entry which is preliminary data.</text>
</comment>
<evidence type="ECO:0000259" key="7">
    <source>
        <dbReference type="PROSITE" id="PS51718"/>
    </source>
</evidence>
<dbReference type="GO" id="GO:0098793">
    <property type="term" value="C:presynapse"/>
    <property type="evidence" value="ECO:0007669"/>
    <property type="project" value="GOC"/>
</dbReference>
<dbReference type="SMART" id="SM00302">
    <property type="entry name" value="GED"/>
    <property type="match status" value="3"/>
</dbReference>
<dbReference type="Pfam" id="PF00350">
    <property type="entry name" value="Dynamin_N"/>
    <property type="match status" value="4"/>
</dbReference>
<dbReference type="GO" id="GO:0051607">
    <property type="term" value="P:defense response to virus"/>
    <property type="evidence" value="ECO:0007669"/>
    <property type="project" value="TreeGrafter"/>
</dbReference>
<dbReference type="GO" id="GO:0016185">
    <property type="term" value="P:synaptic vesicle budding from presynaptic endocytic zone membrane"/>
    <property type="evidence" value="ECO:0007669"/>
    <property type="project" value="TreeGrafter"/>
</dbReference>
<dbReference type="OrthoDB" id="5061070at2759"/>